<gene>
    <name evidence="4" type="ORF">ACFSKV_20100</name>
</gene>
<dbReference type="Pfam" id="PF00072">
    <property type="entry name" value="Response_reg"/>
    <property type="match status" value="1"/>
</dbReference>
<feature type="domain" description="Response regulatory" evidence="2">
    <location>
        <begin position="2"/>
        <end position="115"/>
    </location>
</feature>
<sequence length="251" mass="29143">MKILIIEDERPAATRLKQLILDILPEAKIDGNLESITAATEWLMANAEPDLIFCDIQLADGLSFEIFNRVKVTAPIIFTTAFDQYAIKAFKLNSIDYLLKPIGTKELTNAIEKFKSFKINPLVDIYQLQELLIPKQKDYKSRFMVKIGEKIQAIQASEASYFLSEERVTFLQTFEGKRYILDYTLDQLETMLDPKKFFRLNRKYISSFEAITEIHTHSNSRLKIKLINCKDNDILVSREKVGEFKLWLDDN</sequence>
<dbReference type="InterPro" id="IPR001789">
    <property type="entry name" value="Sig_transdc_resp-reg_receiver"/>
</dbReference>
<dbReference type="PROSITE" id="PS50930">
    <property type="entry name" value="HTH_LYTTR"/>
    <property type="match status" value="1"/>
</dbReference>
<dbReference type="Gene3D" id="3.40.50.2300">
    <property type="match status" value="1"/>
</dbReference>
<organism evidence="4 5">
    <name type="scientific">Shivajiella indica</name>
    <dbReference type="NCBI Taxonomy" id="872115"/>
    <lineage>
        <taxon>Bacteria</taxon>
        <taxon>Pseudomonadati</taxon>
        <taxon>Bacteroidota</taxon>
        <taxon>Cytophagia</taxon>
        <taxon>Cytophagales</taxon>
        <taxon>Cyclobacteriaceae</taxon>
        <taxon>Shivajiella</taxon>
    </lineage>
</organism>
<dbReference type="PANTHER" id="PTHR37299:SF1">
    <property type="entry name" value="STAGE 0 SPORULATION PROTEIN A HOMOLOG"/>
    <property type="match status" value="1"/>
</dbReference>
<dbReference type="PANTHER" id="PTHR37299">
    <property type="entry name" value="TRANSCRIPTIONAL REGULATOR-RELATED"/>
    <property type="match status" value="1"/>
</dbReference>
<dbReference type="InterPro" id="IPR007492">
    <property type="entry name" value="LytTR_DNA-bd_dom"/>
</dbReference>
<accession>A0ABW5BG82</accession>
<evidence type="ECO:0000256" key="1">
    <source>
        <dbReference type="PROSITE-ProRule" id="PRU00169"/>
    </source>
</evidence>
<dbReference type="SUPFAM" id="SSF52172">
    <property type="entry name" value="CheY-like"/>
    <property type="match status" value="1"/>
</dbReference>
<dbReference type="PROSITE" id="PS50110">
    <property type="entry name" value="RESPONSE_REGULATORY"/>
    <property type="match status" value="1"/>
</dbReference>
<dbReference type="SMART" id="SM00448">
    <property type="entry name" value="REC"/>
    <property type="match status" value="1"/>
</dbReference>
<dbReference type="Pfam" id="PF04397">
    <property type="entry name" value="LytTR"/>
    <property type="match status" value="1"/>
</dbReference>
<comment type="caution">
    <text evidence="4">The sequence shown here is derived from an EMBL/GenBank/DDBJ whole genome shotgun (WGS) entry which is preliminary data.</text>
</comment>
<dbReference type="InterPro" id="IPR046947">
    <property type="entry name" value="LytR-like"/>
</dbReference>
<dbReference type="Proteomes" id="UP001597414">
    <property type="component" value="Unassembled WGS sequence"/>
</dbReference>
<proteinExistence type="predicted"/>
<dbReference type="Gene3D" id="2.40.50.1020">
    <property type="entry name" value="LytTr DNA-binding domain"/>
    <property type="match status" value="1"/>
</dbReference>
<evidence type="ECO:0000259" key="2">
    <source>
        <dbReference type="PROSITE" id="PS50110"/>
    </source>
</evidence>
<evidence type="ECO:0000313" key="5">
    <source>
        <dbReference type="Proteomes" id="UP001597414"/>
    </source>
</evidence>
<keyword evidence="1" id="KW-0597">Phosphoprotein</keyword>
<dbReference type="InterPro" id="IPR011006">
    <property type="entry name" value="CheY-like_superfamily"/>
</dbReference>
<reference evidence="5" key="1">
    <citation type="journal article" date="2019" name="Int. J. Syst. Evol. Microbiol.">
        <title>The Global Catalogue of Microorganisms (GCM) 10K type strain sequencing project: providing services to taxonomists for standard genome sequencing and annotation.</title>
        <authorList>
            <consortium name="The Broad Institute Genomics Platform"/>
            <consortium name="The Broad Institute Genome Sequencing Center for Infectious Disease"/>
            <person name="Wu L."/>
            <person name="Ma J."/>
        </authorList>
    </citation>
    <scope>NUCLEOTIDE SEQUENCE [LARGE SCALE GENOMIC DNA]</scope>
    <source>
        <strain evidence="5">KCTC 19812</strain>
    </source>
</reference>
<dbReference type="SMART" id="SM00850">
    <property type="entry name" value="LytTR"/>
    <property type="match status" value="1"/>
</dbReference>
<protein>
    <submittedName>
        <fullName evidence="4">LytR/AlgR family response regulator transcription factor</fullName>
    </submittedName>
</protein>
<evidence type="ECO:0000313" key="4">
    <source>
        <dbReference type="EMBL" id="MFD2203890.1"/>
    </source>
</evidence>
<dbReference type="RefSeq" id="WP_380806997.1">
    <property type="nucleotide sequence ID" value="NZ_JBHUIV010000035.1"/>
</dbReference>
<evidence type="ECO:0000259" key="3">
    <source>
        <dbReference type="PROSITE" id="PS50930"/>
    </source>
</evidence>
<dbReference type="EMBL" id="JBHUIV010000035">
    <property type="protein sequence ID" value="MFD2203890.1"/>
    <property type="molecule type" value="Genomic_DNA"/>
</dbReference>
<name>A0ABW5BG82_9BACT</name>
<keyword evidence="5" id="KW-1185">Reference proteome</keyword>
<feature type="modified residue" description="4-aspartylphosphate" evidence="1">
    <location>
        <position position="55"/>
    </location>
</feature>
<feature type="domain" description="HTH LytTR-type" evidence="3">
    <location>
        <begin position="143"/>
        <end position="250"/>
    </location>
</feature>